<dbReference type="STRING" id="7375.A0A0L0C7B6"/>
<proteinExistence type="predicted"/>
<gene>
    <name evidence="4" type="ORF">FF38_04366</name>
</gene>
<dbReference type="GO" id="GO:0071818">
    <property type="term" value="C:BAT3 complex"/>
    <property type="evidence" value="ECO:0007669"/>
    <property type="project" value="TreeGrafter"/>
</dbReference>
<dbReference type="Pfam" id="PF00240">
    <property type="entry name" value="ubiquitin"/>
    <property type="match status" value="1"/>
</dbReference>
<dbReference type="GO" id="GO:0006620">
    <property type="term" value="P:post-translational protein targeting to endoplasmic reticulum membrane"/>
    <property type="evidence" value="ECO:0007669"/>
    <property type="project" value="InterPro"/>
</dbReference>
<dbReference type="OMA" id="RGFRKFY"/>
<sequence>MQIIIKVLKGQDCTLDVTPTTTISQIKQEIEQILNIPQASQKLLLFGRTLNDEQMLSAYSNIKDGTKLNLIVMKQEGLRDIIYRSFRKYYSENQSEVFTRRFMVDFEEKLKNLSLDDIERLAENVL</sequence>
<evidence type="ECO:0000259" key="3">
    <source>
        <dbReference type="PROSITE" id="PS50053"/>
    </source>
</evidence>
<dbReference type="SUPFAM" id="SSF54236">
    <property type="entry name" value="Ubiquitin-like"/>
    <property type="match status" value="1"/>
</dbReference>
<comment type="subcellular location">
    <subcellularLocation>
        <location evidence="1">Cytoplasm</location>
        <location evidence="1">Cytosol</location>
    </subcellularLocation>
</comment>
<dbReference type="Gene3D" id="3.10.20.90">
    <property type="entry name" value="Phosphatidylinositol 3-kinase Catalytic Subunit, Chain A, domain 1"/>
    <property type="match status" value="1"/>
</dbReference>
<reference evidence="4 5" key="1">
    <citation type="journal article" date="2015" name="Nat. Commun.">
        <title>Lucilia cuprina genome unlocks parasitic fly biology to underpin future interventions.</title>
        <authorList>
            <person name="Anstead C.A."/>
            <person name="Korhonen P.K."/>
            <person name="Young N.D."/>
            <person name="Hall R.S."/>
            <person name="Jex A.R."/>
            <person name="Murali S.C."/>
            <person name="Hughes D.S."/>
            <person name="Lee S.F."/>
            <person name="Perry T."/>
            <person name="Stroehlein A.J."/>
            <person name="Ansell B.R."/>
            <person name="Breugelmans B."/>
            <person name="Hofmann A."/>
            <person name="Qu J."/>
            <person name="Dugan S."/>
            <person name="Lee S.L."/>
            <person name="Chao H."/>
            <person name="Dinh H."/>
            <person name="Han Y."/>
            <person name="Doddapaneni H.V."/>
            <person name="Worley K.C."/>
            <person name="Muzny D.M."/>
            <person name="Ioannidis P."/>
            <person name="Waterhouse R.M."/>
            <person name="Zdobnov E.M."/>
            <person name="James P.J."/>
            <person name="Bagnall N.H."/>
            <person name="Kotze A.C."/>
            <person name="Gibbs R.A."/>
            <person name="Richards S."/>
            <person name="Batterham P."/>
            <person name="Gasser R.B."/>
        </authorList>
    </citation>
    <scope>NUCLEOTIDE SEQUENCE [LARGE SCALE GENOMIC DNA]</scope>
    <source>
        <strain evidence="4 5">LS</strain>
        <tissue evidence="4">Full body</tissue>
    </source>
</reference>
<accession>A0A0L0C7B6</accession>
<dbReference type="PROSITE" id="PS50053">
    <property type="entry name" value="UBIQUITIN_2"/>
    <property type="match status" value="1"/>
</dbReference>
<feature type="domain" description="Ubiquitin-like" evidence="3">
    <location>
        <begin position="1"/>
        <end position="77"/>
    </location>
</feature>
<dbReference type="PANTHER" id="PTHR46555">
    <property type="entry name" value="UBIQUITIN-LIKE PROTEIN 4A"/>
    <property type="match status" value="1"/>
</dbReference>
<evidence type="ECO:0000313" key="5">
    <source>
        <dbReference type="Proteomes" id="UP000037069"/>
    </source>
</evidence>
<dbReference type="SMART" id="SM00213">
    <property type="entry name" value="UBQ"/>
    <property type="match status" value="1"/>
</dbReference>
<dbReference type="GO" id="GO:0071816">
    <property type="term" value="P:tail-anchored membrane protein insertion into ER membrane"/>
    <property type="evidence" value="ECO:0007669"/>
    <property type="project" value="TreeGrafter"/>
</dbReference>
<keyword evidence="2" id="KW-0963">Cytoplasm</keyword>
<dbReference type="AlphaFoldDB" id="A0A0L0C7B6"/>
<evidence type="ECO:0000313" key="4">
    <source>
        <dbReference type="EMBL" id="KNC28165.1"/>
    </source>
</evidence>
<dbReference type="Proteomes" id="UP000037069">
    <property type="component" value="Unassembled WGS sequence"/>
</dbReference>
<evidence type="ECO:0000256" key="1">
    <source>
        <dbReference type="ARBA" id="ARBA00004514"/>
    </source>
</evidence>
<dbReference type="InterPro" id="IPR029071">
    <property type="entry name" value="Ubiquitin-like_domsf"/>
</dbReference>
<comment type="caution">
    <text evidence="4">The sequence shown here is derived from an EMBL/GenBank/DDBJ whole genome shotgun (WGS) entry which is preliminary data.</text>
</comment>
<dbReference type="PANTHER" id="PTHR46555:SF1">
    <property type="entry name" value="UBIQUITIN-LIKE PROTEIN 4A"/>
    <property type="match status" value="1"/>
</dbReference>
<dbReference type="EMBL" id="JRES01000819">
    <property type="protein sequence ID" value="KNC28165.1"/>
    <property type="molecule type" value="Genomic_DNA"/>
</dbReference>
<protein>
    <recommendedName>
        <fullName evidence="3">Ubiquitin-like domain-containing protein</fullName>
    </recommendedName>
</protein>
<name>A0A0L0C7B6_LUCCU</name>
<evidence type="ECO:0000256" key="2">
    <source>
        <dbReference type="ARBA" id="ARBA00022490"/>
    </source>
</evidence>
<organism evidence="4 5">
    <name type="scientific">Lucilia cuprina</name>
    <name type="common">Green bottle fly</name>
    <name type="synonym">Australian sheep blowfly</name>
    <dbReference type="NCBI Taxonomy" id="7375"/>
    <lineage>
        <taxon>Eukaryota</taxon>
        <taxon>Metazoa</taxon>
        <taxon>Ecdysozoa</taxon>
        <taxon>Arthropoda</taxon>
        <taxon>Hexapoda</taxon>
        <taxon>Insecta</taxon>
        <taxon>Pterygota</taxon>
        <taxon>Neoptera</taxon>
        <taxon>Endopterygota</taxon>
        <taxon>Diptera</taxon>
        <taxon>Brachycera</taxon>
        <taxon>Muscomorpha</taxon>
        <taxon>Oestroidea</taxon>
        <taxon>Calliphoridae</taxon>
        <taxon>Luciliinae</taxon>
        <taxon>Lucilia</taxon>
    </lineage>
</organism>
<dbReference type="InterPro" id="IPR000626">
    <property type="entry name" value="Ubiquitin-like_dom"/>
</dbReference>
<dbReference type="InterPro" id="IPR047154">
    <property type="entry name" value="UBL4A-like"/>
</dbReference>
<dbReference type="GO" id="GO:0051087">
    <property type="term" value="F:protein-folding chaperone binding"/>
    <property type="evidence" value="ECO:0007669"/>
    <property type="project" value="TreeGrafter"/>
</dbReference>
<dbReference type="OrthoDB" id="417450at2759"/>
<keyword evidence="5" id="KW-1185">Reference proteome</keyword>